<evidence type="ECO:0000313" key="3">
    <source>
        <dbReference type="Proteomes" id="UP000325081"/>
    </source>
</evidence>
<accession>A0A5A7QB66</accession>
<gene>
    <name evidence="2" type="ORF">STAS_18370</name>
</gene>
<feature type="compositionally biased region" description="Polar residues" evidence="1">
    <location>
        <begin position="186"/>
        <end position="197"/>
    </location>
</feature>
<keyword evidence="3" id="KW-1185">Reference proteome</keyword>
<evidence type="ECO:0000313" key="2">
    <source>
        <dbReference type="EMBL" id="GER41637.1"/>
    </source>
</evidence>
<proteinExistence type="predicted"/>
<dbReference type="Proteomes" id="UP000325081">
    <property type="component" value="Unassembled WGS sequence"/>
</dbReference>
<protein>
    <submittedName>
        <fullName evidence="2">Splicing factor</fullName>
    </submittedName>
</protein>
<name>A0A5A7QB66_STRAF</name>
<feature type="compositionally biased region" description="Pro residues" evidence="1">
    <location>
        <begin position="170"/>
        <end position="184"/>
    </location>
</feature>
<comment type="caution">
    <text evidence="2">The sequence shown here is derived from an EMBL/GenBank/DDBJ whole genome shotgun (WGS) entry which is preliminary data.</text>
</comment>
<reference evidence="3" key="1">
    <citation type="journal article" date="2019" name="Curr. Biol.">
        <title>Genome Sequence of Striga asiatica Provides Insight into the Evolution of Plant Parasitism.</title>
        <authorList>
            <person name="Yoshida S."/>
            <person name="Kim S."/>
            <person name="Wafula E.K."/>
            <person name="Tanskanen J."/>
            <person name="Kim Y.M."/>
            <person name="Honaas L."/>
            <person name="Yang Z."/>
            <person name="Spallek T."/>
            <person name="Conn C.E."/>
            <person name="Ichihashi Y."/>
            <person name="Cheong K."/>
            <person name="Cui S."/>
            <person name="Der J.P."/>
            <person name="Gundlach H."/>
            <person name="Jiao Y."/>
            <person name="Hori C."/>
            <person name="Ishida J.K."/>
            <person name="Kasahara H."/>
            <person name="Kiba T."/>
            <person name="Kim M.S."/>
            <person name="Koo N."/>
            <person name="Laohavisit A."/>
            <person name="Lee Y.H."/>
            <person name="Lumba S."/>
            <person name="McCourt P."/>
            <person name="Mortimer J.C."/>
            <person name="Mutuku J.M."/>
            <person name="Nomura T."/>
            <person name="Sasaki-Sekimoto Y."/>
            <person name="Seto Y."/>
            <person name="Wang Y."/>
            <person name="Wakatake T."/>
            <person name="Sakakibara H."/>
            <person name="Demura T."/>
            <person name="Yamaguchi S."/>
            <person name="Yoneyama K."/>
            <person name="Manabe R.I."/>
            <person name="Nelson D.C."/>
            <person name="Schulman A.H."/>
            <person name="Timko M.P."/>
            <person name="dePamphilis C.W."/>
            <person name="Choi D."/>
            <person name="Shirasu K."/>
        </authorList>
    </citation>
    <scope>NUCLEOTIDE SEQUENCE [LARGE SCALE GENOMIC DNA]</scope>
    <source>
        <strain evidence="3">cv. UVA1</strain>
    </source>
</reference>
<sequence>MRGPFAVQQALKPLHVFLSLNIVRLQESLDFLLTLPNPLLKGLDFEQGVPLGRQVSLGLIRQVSFLALEKLGVPLGSLDLGETLHGDALEIGFFFLGRDGFGPGSVGELGGPLGFLLGCATPVVELLELVELRLVFLVEVGFLLFEAGGFVFCQAGGEFGRLEFFGQPPPVLTVPSPGQPPAGPQLPSSSTSASPAQHQPDPPLPYAWTGLARTSSSTQLTHSLPSQLLSKGWTTSPRGMCT</sequence>
<evidence type="ECO:0000256" key="1">
    <source>
        <dbReference type="SAM" id="MobiDB-lite"/>
    </source>
</evidence>
<organism evidence="2 3">
    <name type="scientific">Striga asiatica</name>
    <name type="common">Asiatic witchweed</name>
    <name type="synonym">Buchnera asiatica</name>
    <dbReference type="NCBI Taxonomy" id="4170"/>
    <lineage>
        <taxon>Eukaryota</taxon>
        <taxon>Viridiplantae</taxon>
        <taxon>Streptophyta</taxon>
        <taxon>Embryophyta</taxon>
        <taxon>Tracheophyta</taxon>
        <taxon>Spermatophyta</taxon>
        <taxon>Magnoliopsida</taxon>
        <taxon>eudicotyledons</taxon>
        <taxon>Gunneridae</taxon>
        <taxon>Pentapetalae</taxon>
        <taxon>asterids</taxon>
        <taxon>lamiids</taxon>
        <taxon>Lamiales</taxon>
        <taxon>Orobanchaceae</taxon>
        <taxon>Buchnereae</taxon>
        <taxon>Striga</taxon>
    </lineage>
</organism>
<dbReference type="AlphaFoldDB" id="A0A5A7QB66"/>
<dbReference type="EMBL" id="BKCP01006172">
    <property type="protein sequence ID" value="GER41637.1"/>
    <property type="molecule type" value="Genomic_DNA"/>
</dbReference>
<feature type="region of interest" description="Disordered" evidence="1">
    <location>
        <begin position="170"/>
        <end position="208"/>
    </location>
</feature>